<organism evidence="3 4">
    <name type="scientific">Haloarcula salinisoli</name>
    <dbReference type="NCBI Taxonomy" id="2487746"/>
    <lineage>
        <taxon>Archaea</taxon>
        <taxon>Methanobacteriati</taxon>
        <taxon>Methanobacteriota</taxon>
        <taxon>Stenosarchaea group</taxon>
        <taxon>Halobacteria</taxon>
        <taxon>Halobacteriales</taxon>
        <taxon>Haloarculaceae</taxon>
        <taxon>Haloarcula</taxon>
    </lineage>
</organism>
<dbReference type="InterPro" id="IPR000253">
    <property type="entry name" value="FHA_dom"/>
</dbReference>
<protein>
    <submittedName>
        <fullName evidence="3">Zinc ribbon domain-containing protein</fullName>
    </submittedName>
</protein>
<dbReference type="Pfam" id="PF12773">
    <property type="entry name" value="DZR"/>
    <property type="match status" value="1"/>
</dbReference>
<evidence type="ECO:0000313" key="3">
    <source>
        <dbReference type="EMBL" id="MBX0303808.1"/>
    </source>
</evidence>
<dbReference type="AlphaFoldDB" id="A0A8J8CB20"/>
<dbReference type="CDD" id="cd00060">
    <property type="entry name" value="FHA"/>
    <property type="match status" value="1"/>
</dbReference>
<gene>
    <name evidence="3" type="ORF">EGD98_09005</name>
</gene>
<dbReference type="Gene3D" id="2.60.200.20">
    <property type="match status" value="1"/>
</dbReference>
<feature type="compositionally biased region" description="Acidic residues" evidence="1">
    <location>
        <begin position="127"/>
        <end position="203"/>
    </location>
</feature>
<proteinExistence type="predicted"/>
<dbReference type="RefSeq" id="WP_220587997.1">
    <property type="nucleotide sequence ID" value="NZ_RKLQ01000001.1"/>
</dbReference>
<evidence type="ECO:0000259" key="2">
    <source>
        <dbReference type="PROSITE" id="PS50006"/>
    </source>
</evidence>
<feature type="region of interest" description="Disordered" evidence="1">
    <location>
        <begin position="1"/>
        <end position="205"/>
    </location>
</feature>
<dbReference type="InterPro" id="IPR025874">
    <property type="entry name" value="DZR"/>
</dbReference>
<reference evidence="3" key="1">
    <citation type="submission" date="2021-06" db="EMBL/GenBank/DDBJ databases">
        <title>Halomicroarcula sp. F24A a new haloarchaeum isolated from saline soil.</title>
        <authorList>
            <person name="Duran-Viseras A."/>
            <person name="Sanchez-Porro C."/>
            <person name="Ventosa A."/>
        </authorList>
    </citation>
    <scope>NUCLEOTIDE SEQUENCE</scope>
    <source>
        <strain evidence="3">F24A</strain>
    </source>
</reference>
<dbReference type="SUPFAM" id="SSF49879">
    <property type="entry name" value="SMAD/FHA domain"/>
    <property type="match status" value="1"/>
</dbReference>
<feature type="compositionally biased region" description="Acidic residues" evidence="1">
    <location>
        <begin position="46"/>
        <end position="62"/>
    </location>
</feature>
<keyword evidence="4" id="KW-1185">Reference proteome</keyword>
<dbReference type="InterPro" id="IPR008984">
    <property type="entry name" value="SMAD_FHA_dom_sf"/>
</dbReference>
<feature type="domain" description="FHA" evidence="2">
    <location>
        <begin position="305"/>
        <end position="359"/>
    </location>
</feature>
<accession>A0A8J8CB20</accession>
<dbReference type="Proteomes" id="UP000783863">
    <property type="component" value="Unassembled WGS sequence"/>
</dbReference>
<evidence type="ECO:0000313" key="4">
    <source>
        <dbReference type="Proteomes" id="UP000783863"/>
    </source>
</evidence>
<feature type="compositionally biased region" description="Acidic residues" evidence="1">
    <location>
        <begin position="71"/>
        <end position="120"/>
    </location>
</feature>
<name>A0A8J8CB20_9EURY</name>
<sequence length="386" mass="40802">MSDASTKQSVECPICGDEFDPTVAGGWCTNTECGEWQYTEGSNESDATEAESTDSGSDEPDDGFVSPAQEAEADSESVDLFDEPEEEADDADEAGAAEEDDAEAAADSLEDTAEEDDAEAADPLGDTPEEDDVEAAEDPLDDTGEDDDAVAADADDDDATEEVDDGVDEDADAVEADATDADDDEEADATDADDEEAEPDVIDCPDCGVDLDAAANFCVECGADVSDLPAEETDELDACPSCEADVEPEDNFCVSCGEDLDAYRAGDVDHDAIDALEASDDDPDETPESLVLEVEGREIHVDDGDTVGREIRAALTEAGRPDDEAVRIHREHVRFVREENSFYLLDLGDNPTQINGQTLKKGDREVVAPGDELELSGVASVTVQAP</sequence>
<dbReference type="PROSITE" id="PS50006">
    <property type="entry name" value="FHA_DOMAIN"/>
    <property type="match status" value="1"/>
</dbReference>
<evidence type="ECO:0000256" key="1">
    <source>
        <dbReference type="SAM" id="MobiDB-lite"/>
    </source>
</evidence>
<dbReference type="Pfam" id="PF00498">
    <property type="entry name" value="FHA"/>
    <property type="match status" value="1"/>
</dbReference>
<comment type="caution">
    <text evidence="3">The sequence shown here is derived from an EMBL/GenBank/DDBJ whole genome shotgun (WGS) entry which is preliminary data.</text>
</comment>
<dbReference type="EMBL" id="RKLQ01000001">
    <property type="protein sequence ID" value="MBX0303808.1"/>
    <property type="molecule type" value="Genomic_DNA"/>
</dbReference>